<dbReference type="InterPro" id="IPR050476">
    <property type="entry name" value="Insect_CytP450_Detox"/>
</dbReference>
<dbReference type="Gene3D" id="1.10.630.10">
    <property type="entry name" value="Cytochrome P450"/>
    <property type="match status" value="1"/>
</dbReference>
<comment type="caution">
    <text evidence="18">The sequence shown here is derived from an EMBL/GenBank/DDBJ whole genome shotgun (WGS) entry which is preliminary data.</text>
</comment>
<dbReference type="GO" id="GO:0071897">
    <property type="term" value="P:DNA biosynthetic process"/>
    <property type="evidence" value="ECO:0007669"/>
    <property type="project" value="UniProtKB-ARBA"/>
</dbReference>
<comment type="similarity">
    <text evidence="4 16">Belongs to the cytochrome P450 family.</text>
</comment>
<evidence type="ECO:0000256" key="7">
    <source>
        <dbReference type="ARBA" id="ARBA00022723"/>
    </source>
</evidence>
<protein>
    <recommendedName>
        <fullName evidence="5">unspecific monooxygenase</fullName>
        <ecNumber evidence="5">1.14.14.1</ecNumber>
    </recommendedName>
</protein>
<dbReference type="PANTHER" id="PTHR24292:SF54">
    <property type="entry name" value="CYP9F3-RELATED"/>
    <property type="match status" value="1"/>
</dbReference>
<dbReference type="GO" id="GO:0005506">
    <property type="term" value="F:iron ion binding"/>
    <property type="evidence" value="ECO:0007669"/>
    <property type="project" value="InterPro"/>
</dbReference>
<keyword evidence="10 16" id="KW-0560">Oxidoreductase</keyword>
<evidence type="ECO:0000256" key="5">
    <source>
        <dbReference type="ARBA" id="ARBA00012109"/>
    </source>
</evidence>
<dbReference type="PRINTS" id="PR00385">
    <property type="entry name" value="P450"/>
</dbReference>
<dbReference type="CDD" id="cd11056">
    <property type="entry name" value="CYP6-like"/>
    <property type="match status" value="1"/>
</dbReference>
<dbReference type="PROSITE" id="PS00086">
    <property type="entry name" value="CYTOCHROME_P450"/>
    <property type="match status" value="1"/>
</dbReference>
<keyword evidence="9" id="KW-0492">Microsome</keyword>
<sequence>MEDRRVTVLVLVDFSNAFNAVDHDLLLAVLRCHKISDPAVSWFSSYLRGRQQAIRCGPSDISDWADLSAGVPQGGILSPLLFSTFINLVTSNLLCSYHLYADDLQIYNQVKLDDLDAGIARVNSDLEEILRWSRSFGISVNPRNNTKQYFQKASIAMVATDVYRRYPEEKVVGFYRGTDKELVIRDLDIAKRILVTDCQHFYSRGFLKNKKVIEPLMKNLFFADGDLWRLLRQRISSAFSSGKLKAMFPHITERAENLQLLAQQFADTGKVCDVRELMARYTTEVIGACGFGINMDSLSEENSVFRKLGARIFYRNIRDAFCGAMKEVFPDLSKNLCYLSPEIEKSMVTLVKSVMKQRNFVPSDRHDFIDLMLEQKQKGVMVGESIEHKNTDGSPKVIDMELDDMLITAQVFVFFGAGFETSSTTSSFTLHQLAFNPECQKKVQEEIDKVLARHDNKITYDAVKEMNYLEMSFNEAMRMYPSVAFLKRECATTGYTIPEIGLTIDDTVNVIIPVQAYHNDEQYFPEPHKFDPERFRPENKANIPSFAYLPFGEGPRACVGARLGQMQSMAGLVAILQKFSVEPAPTSLKRPIQDPMGIVSEGFVGGLPLILRKRSR</sequence>
<dbReference type="Pfam" id="PF00067">
    <property type="entry name" value="p450"/>
    <property type="match status" value="1"/>
</dbReference>
<dbReference type="EC" id="1.14.14.1" evidence="5"/>
<proteinExistence type="inferred from homology"/>
<dbReference type="InterPro" id="IPR017972">
    <property type="entry name" value="Cyt_P450_CS"/>
</dbReference>
<keyword evidence="7 15" id="KW-0479">Metal-binding</keyword>
<evidence type="ECO:0000256" key="1">
    <source>
        <dbReference type="ARBA" id="ARBA00001971"/>
    </source>
</evidence>
<keyword evidence="11 15" id="KW-0408">Iron</keyword>
<keyword evidence="19" id="KW-1185">Reference proteome</keyword>
<evidence type="ECO:0000256" key="13">
    <source>
        <dbReference type="ARBA" id="ARBA00023136"/>
    </source>
</evidence>
<dbReference type="InterPro" id="IPR043502">
    <property type="entry name" value="DNA/RNA_pol_sf"/>
</dbReference>
<dbReference type="EMBL" id="CAJHNJ030000001">
    <property type="protein sequence ID" value="CAG9087177.1"/>
    <property type="molecule type" value="Genomic_DNA"/>
</dbReference>
<dbReference type="InterPro" id="IPR002401">
    <property type="entry name" value="Cyt_P450_E_grp-I"/>
</dbReference>
<evidence type="ECO:0000256" key="11">
    <source>
        <dbReference type="ARBA" id="ARBA00023004"/>
    </source>
</evidence>
<dbReference type="InterPro" id="IPR000477">
    <property type="entry name" value="RT_dom"/>
</dbReference>
<dbReference type="PANTHER" id="PTHR24292">
    <property type="entry name" value="CYTOCHROME P450"/>
    <property type="match status" value="1"/>
</dbReference>
<dbReference type="InterPro" id="IPR036396">
    <property type="entry name" value="Cyt_P450_sf"/>
</dbReference>
<evidence type="ECO:0000256" key="3">
    <source>
        <dbReference type="ARBA" id="ARBA00004406"/>
    </source>
</evidence>
<evidence type="ECO:0000313" key="19">
    <source>
        <dbReference type="Proteomes" id="UP000653454"/>
    </source>
</evidence>
<dbReference type="PRINTS" id="PR00463">
    <property type="entry name" value="EP450I"/>
</dbReference>
<dbReference type="FunFam" id="1.10.630.10:FF:000042">
    <property type="entry name" value="Cytochrome P450"/>
    <property type="match status" value="1"/>
</dbReference>
<comment type="cofactor">
    <cofactor evidence="1 15">
        <name>heme</name>
        <dbReference type="ChEBI" id="CHEBI:30413"/>
    </cofactor>
</comment>
<dbReference type="GO" id="GO:0005789">
    <property type="term" value="C:endoplasmic reticulum membrane"/>
    <property type="evidence" value="ECO:0007669"/>
    <property type="project" value="UniProtKB-SubCell"/>
</dbReference>
<organism evidence="18 19">
    <name type="scientific">Plutella xylostella</name>
    <name type="common">Diamondback moth</name>
    <name type="synonym">Plutella maculipennis</name>
    <dbReference type="NCBI Taxonomy" id="51655"/>
    <lineage>
        <taxon>Eukaryota</taxon>
        <taxon>Metazoa</taxon>
        <taxon>Ecdysozoa</taxon>
        <taxon>Arthropoda</taxon>
        <taxon>Hexapoda</taxon>
        <taxon>Insecta</taxon>
        <taxon>Pterygota</taxon>
        <taxon>Neoptera</taxon>
        <taxon>Endopterygota</taxon>
        <taxon>Lepidoptera</taxon>
        <taxon>Glossata</taxon>
        <taxon>Ditrysia</taxon>
        <taxon>Yponomeutoidea</taxon>
        <taxon>Plutellidae</taxon>
        <taxon>Plutella</taxon>
    </lineage>
</organism>
<dbReference type="GO" id="GO:0020037">
    <property type="term" value="F:heme binding"/>
    <property type="evidence" value="ECO:0007669"/>
    <property type="project" value="InterPro"/>
</dbReference>
<comment type="subcellular location">
    <subcellularLocation>
        <location evidence="3">Endoplasmic reticulum membrane</location>
        <topology evidence="3">Peripheral membrane protein</topology>
    </subcellularLocation>
    <subcellularLocation>
        <location evidence="2">Microsome membrane</location>
        <topology evidence="2">Peripheral membrane protein</topology>
    </subcellularLocation>
</comment>
<dbReference type="PROSITE" id="PS50878">
    <property type="entry name" value="RT_POL"/>
    <property type="match status" value="1"/>
</dbReference>
<feature type="binding site" description="axial binding residue" evidence="15">
    <location>
        <position position="558"/>
    </location>
    <ligand>
        <name>heme</name>
        <dbReference type="ChEBI" id="CHEBI:30413"/>
    </ligand>
    <ligandPart>
        <name>Fe</name>
        <dbReference type="ChEBI" id="CHEBI:18248"/>
    </ligandPart>
</feature>
<evidence type="ECO:0000256" key="12">
    <source>
        <dbReference type="ARBA" id="ARBA00023033"/>
    </source>
</evidence>
<keyword evidence="6 15" id="KW-0349">Heme</keyword>
<dbReference type="GO" id="GO:0016712">
    <property type="term" value="F:oxidoreductase activity, acting on paired donors, with incorporation or reduction of molecular oxygen, reduced flavin or flavoprotein as one donor, and incorporation of one atom of oxygen"/>
    <property type="evidence" value="ECO:0007669"/>
    <property type="project" value="UniProtKB-EC"/>
</dbReference>
<gene>
    <name evidence="18" type="ORF">PLXY2_LOCUS22</name>
</gene>
<evidence type="ECO:0000256" key="16">
    <source>
        <dbReference type="RuleBase" id="RU000461"/>
    </source>
</evidence>
<evidence type="ECO:0000256" key="2">
    <source>
        <dbReference type="ARBA" id="ARBA00004174"/>
    </source>
</evidence>
<reference evidence="18" key="1">
    <citation type="submission" date="2020-11" db="EMBL/GenBank/DDBJ databases">
        <authorList>
            <person name="Whiteford S."/>
        </authorList>
    </citation>
    <scope>NUCLEOTIDE SEQUENCE</scope>
</reference>
<dbReference type="InterPro" id="IPR001128">
    <property type="entry name" value="Cyt_P450"/>
</dbReference>
<evidence type="ECO:0000259" key="17">
    <source>
        <dbReference type="PROSITE" id="PS50878"/>
    </source>
</evidence>
<dbReference type="AlphaFoldDB" id="A0A8S4D043"/>
<evidence type="ECO:0000256" key="15">
    <source>
        <dbReference type="PIRSR" id="PIRSR602401-1"/>
    </source>
</evidence>
<dbReference type="SUPFAM" id="SSF56672">
    <property type="entry name" value="DNA/RNA polymerases"/>
    <property type="match status" value="1"/>
</dbReference>
<evidence type="ECO:0000256" key="10">
    <source>
        <dbReference type="ARBA" id="ARBA00023002"/>
    </source>
</evidence>
<name>A0A8S4D043_PLUXY</name>
<comment type="catalytic activity">
    <reaction evidence="14">
        <text>an organic molecule + reduced [NADPH--hemoprotein reductase] + O2 = an alcohol + oxidized [NADPH--hemoprotein reductase] + H2O + H(+)</text>
        <dbReference type="Rhea" id="RHEA:17149"/>
        <dbReference type="Rhea" id="RHEA-COMP:11964"/>
        <dbReference type="Rhea" id="RHEA-COMP:11965"/>
        <dbReference type="ChEBI" id="CHEBI:15377"/>
        <dbReference type="ChEBI" id="CHEBI:15378"/>
        <dbReference type="ChEBI" id="CHEBI:15379"/>
        <dbReference type="ChEBI" id="CHEBI:30879"/>
        <dbReference type="ChEBI" id="CHEBI:57618"/>
        <dbReference type="ChEBI" id="CHEBI:58210"/>
        <dbReference type="ChEBI" id="CHEBI:142491"/>
        <dbReference type="EC" id="1.14.14.1"/>
    </reaction>
</comment>
<keyword evidence="12 16" id="KW-0503">Monooxygenase</keyword>
<evidence type="ECO:0000256" key="14">
    <source>
        <dbReference type="ARBA" id="ARBA00047827"/>
    </source>
</evidence>
<feature type="domain" description="Reverse transcriptase" evidence="17">
    <location>
        <begin position="1"/>
        <end position="162"/>
    </location>
</feature>
<keyword evidence="8" id="KW-0256">Endoplasmic reticulum</keyword>
<accession>A0A8S4D043</accession>
<evidence type="ECO:0000256" key="6">
    <source>
        <dbReference type="ARBA" id="ARBA00022617"/>
    </source>
</evidence>
<evidence type="ECO:0000313" key="18">
    <source>
        <dbReference type="EMBL" id="CAG9087177.1"/>
    </source>
</evidence>
<evidence type="ECO:0000256" key="4">
    <source>
        <dbReference type="ARBA" id="ARBA00010617"/>
    </source>
</evidence>
<evidence type="ECO:0000256" key="9">
    <source>
        <dbReference type="ARBA" id="ARBA00022848"/>
    </source>
</evidence>
<dbReference type="Pfam" id="PF00078">
    <property type="entry name" value="RVT_1"/>
    <property type="match status" value="1"/>
</dbReference>
<keyword evidence="13" id="KW-0472">Membrane</keyword>
<dbReference type="SUPFAM" id="SSF48264">
    <property type="entry name" value="Cytochrome P450"/>
    <property type="match status" value="1"/>
</dbReference>
<evidence type="ECO:0000256" key="8">
    <source>
        <dbReference type="ARBA" id="ARBA00022824"/>
    </source>
</evidence>
<dbReference type="Proteomes" id="UP000653454">
    <property type="component" value="Unassembled WGS sequence"/>
</dbReference>